<dbReference type="PROSITE" id="PS51257">
    <property type="entry name" value="PROKAR_LIPOPROTEIN"/>
    <property type="match status" value="1"/>
</dbReference>
<accession>A0A1H1WMG1</accession>
<evidence type="ECO:0000256" key="2">
    <source>
        <dbReference type="SAM" id="SignalP"/>
    </source>
</evidence>
<dbReference type="AlphaFoldDB" id="A0A1H1WMG1"/>
<organism evidence="3 4">
    <name type="scientific">Winogradskyella sediminis</name>
    <dbReference type="NCBI Taxonomy" id="1382466"/>
    <lineage>
        <taxon>Bacteria</taxon>
        <taxon>Pseudomonadati</taxon>
        <taxon>Bacteroidota</taxon>
        <taxon>Flavobacteriia</taxon>
        <taxon>Flavobacteriales</taxon>
        <taxon>Flavobacteriaceae</taxon>
        <taxon>Winogradskyella</taxon>
    </lineage>
</organism>
<feature type="region of interest" description="Disordered" evidence="1">
    <location>
        <begin position="232"/>
        <end position="302"/>
    </location>
</feature>
<dbReference type="EMBL" id="LT629774">
    <property type="protein sequence ID" value="SDS98202.1"/>
    <property type="molecule type" value="Genomic_DNA"/>
</dbReference>
<evidence type="ECO:0000313" key="4">
    <source>
        <dbReference type="Proteomes" id="UP000198963"/>
    </source>
</evidence>
<reference evidence="3 4" key="1">
    <citation type="submission" date="2016-10" db="EMBL/GenBank/DDBJ databases">
        <authorList>
            <person name="Varghese N."/>
            <person name="Submissions S."/>
        </authorList>
    </citation>
    <scope>NUCLEOTIDE SEQUENCE [LARGE SCALE GENOMIC DNA]</scope>
    <source>
        <strain evidence="3 4">RHA_55</strain>
    </source>
</reference>
<feature type="signal peptide" evidence="2">
    <location>
        <begin position="1"/>
        <end position="25"/>
    </location>
</feature>
<proteinExistence type="predicted"/>
<feature type="compositionally biased region" description="Low complexity" evidence="1">
    <location>
        <begin position="243"/>
        <end position="271"/>
    </location>
</feature>
<gene>
    <name evidence="3" type="ORF">SAMN04489797_2927</name>
</gene>
<feature type="chain" id="PRO_5009264593" evidence="2">
    <location>
        <begin position="26"/>
        <end position="595"/>
    </location>
</feature>
<evidence type="ECO:0000313" key="3">
    <source>
        <dbReference type="EMBL" id="SDS98202.1"/>
    </source>
</evidence>
<name>A0A1H1WMG1_9FLAO</name>
<sequence length="595" mass="65274">MKRKRLKNYLKLGTLLIGIVMLAQACQKDDAIGDEPLRQTEFKVTLVSKTQYSKNQIVNDIVGALPKQKDAMQKTNTNTQAKTTYVDEYDFYIKDEQAYHITSNDYESFTFEIKRPQDNGLLENMVLNKYADGSYNAFIMKYDVTEAEKQSIVDGITPVGIGDKTSIEPLPQVSNSDSAINPVPIGNTGIYHDYATGNCYFFGGAENLGGILTITWVSTGCTQEVADFIANSSNPNDGGGGSNDDSGTDPGTGADPGNGNDNGNDTNPGDFSSGGNGNTGNPDNSGNNDSTSNDDNSPIEDAVSEIGGATKPIKELVVNDDCLPNINCRQGEIMDEDCECRIDLEDPCANKDLRNYEIATEIVSTLESRQQPNTMVQSSELVDSFILETIDDGWGDINQDRFSIKIDELPNGYTPFQLFNEVRMNFTNLVVGGDVPYVTDVTLEPYSDQDGITWNSNNPVGAAMDFDTIFDTSTVYCVEYNEDEMYWIFATVTSYDHQGHFVAGVRQFGLEPNGSGGYSFYVRAADRLGGVLDYVANGLSGDEEVLFTQAADKTWKNLMENTTALIQNQGGTVEEFDETKTYGARHPYDEDDCQD</sequence>
<protein>
    <submittedName>
        <fullName evidence="3">Uncharacterized protein</fullName>
    </submittedName>
</protein>
<dbReference type="STRING" id="1249933.SAMN04489797_2927"/>
<evidence type="ECO:0000256" key="1">
    <source>
        <dbReference type="SAM" id="MobiDB-lite"/>
    </source>
</evidence>
<feature type="compositionally biased region" description="Low complexity" evidence="1">
    <location>
        <begin position="279"/>
        <end position="296"/>
    </location>
</feature>
<keyword evidence="2" id="KW-0732">Signal</keyword>
<dbReference type="RefSeq" id="WP_092447383.1">
    <property type="nucleotide sequence ID" value="NZ_LT629774.1"/>
</dbReference>
<dbReference type="Proteomes" id="UP000198963">
    <property type="component" value="Chromosome I"/>
</dbReference>
<keyword evidence="4" id="KW-1185">Reference proteome</keyword>